<comment type="caution">
    <text evidence="2">The sequence shown here is derived from an EMBL/GenBank/DDBJ whole genome shotgun (WGS) entry which is preliminary data.</text>
</comment>
<dbReference type="InParanoid" id="A0A1Y2AY04"/>
<evidence type="ECO:0000313" key="3">
    <source>
        <dbReference type="Proteomes" id="UP000193986"/>
    </source>
</evidence>
<sequence>MSSTTRYLGEHPHLGPFRPSRLISGQQSPRRFDQNNLLYGMTEPAPLLPIQGHSHAANHMAAEQIRAFFIEDANEDPSPSMLLTSQYVTEELDEPASPENTAQESAETEQTEEEDFQPITDHGAPLEGGEVETQSSSSQEEVNSNPTVLNSSTFANTSPVVSQPSRVWRVMLRSLGVGMQPVLKWDFTEEDGRGYIAHLTIALPPTHPSVADHPLFPILPKNPFVKEYVTAISTIGGTRRWSGESRGTKREAQNETLVKCITENALDWVVEPSFGSDTIHDAV</sequence>
<keyword evidence="3" id="KW-1185">Reference proteome</keyword>
<gene>
    <name evidence="2" type="ORF">BCR39DRAFT_538709</name>
</gene>
<reference evidence="2 3" key="1">
    <citation type="submission" date="2016-07" db="EMBL/GenBank/DDBJ databases">
        <title>Pervasive Adenine N6-methylation of Active Genes in Fungi.</title>
        <authorList>
            <consortium name="DOE Joint Genome Institute"/>
            <person name="Mondo S.J."/>
            <person name="Dannebaum R.O."/>
            <person name="Kuo R.C."/>
            <person name="Labutti K."/>
            <person name="Haridas S."/>
            <person name="Kuo A."/>
            <person name="Salamov A."/>
            <person name="Ahrendt S.R."/>
            <person name="Lipzen A."/>
            <person name="Sullivan W."/>
            <person name="Andreopoulos W.B."/>
            <person name="Clum A."/>
            <person name="Lindquist E."/>
            <person name="Daum C."/>
            <person name="Ramamoorthy G.K."/>
            <person name="Gryganskyi A."/>
            <person name="Culley D."/>
            <person name="Magnuson J.K."/>
            <person name="James T.Y."/>
            <person name="O'Malley M.A."/>
            <person name="Stajich J.E."/>
            <person name="Spatafora J.W."/>
            <person name="Visel A."/>
            <person name="Grigoriev I.V."/>
        </authorList>
    </citation>
    <scope>NUCLEOTIDE SEQUENCE [LARGE SCALE GENOMIC DNA]</scope>
    <source>
        <strain evidence="2 3">68-887.2</strain>
    </source>
</reference>
<name>A0A1Y2AY04_9TREE</name>
<accession>A0A1Y2AY04</accession>
<feature type="region of interest" description="Disordered" evidence="1">
    <location>
        <begin position="91"/>
        <end position="159"/>
    </location>
</feature>
<feature type="compositionally biased region" description="Low complexity" evidence="1">
    <location>
        <begin position="127"/>
        <end position="145"/>
    </location>
</feature>
<feature type="compositionally biased region" description="Polar residues" evidence="1">
    <location>
        <begin position="146"/>
        <end position="159"/>
    </location>
</feature>
<dbReference type="Proteomes" id="UP000193986">
    <property type="component" value="Unassembled WGS sequence"/>
</dbReference>
<protein>
    <submittedName>
        <fullName evidence="2">Uncharacterized protein</fullName>
    </submittedName>
</protein>
<dbReference type="EMBL" id="MCFC01000040">
    <property type="protein sequence ID" value="ORY27170.1"/>
    <property type="molecule type" value="Genomic_DNA"/>
</dbReference>
<evidence type="ECO:0000313" key="2">
    <source>
        <dbReference type="EMBL" id="ORY27170.1"/>
    </source>
</evidence>
<feature type="region of interest" description="Disordered" evidence="1">
    <location>
        <begin position="1"/>
        <end position="27"/>
    </location>
</feature>
<dbReference type="OrthoDB" id="2563775at2759"/>
<feature type="compositionally biased region" description="Acidic residues" evidence="1">
    <location>
        <begin position="106"/>
        <end position="116"/>
    </location>
</feature>
<proteinExistence type="predicted"/>
<organism evidence="2 3">
    <name type="scientific">Naematelia encephala</name>
    <dbReference type="NCBI Taxonomy" id="71784"/>
    <lineage>
        <taxon>Eukaryota</taxon>
        <taxon>Fungi</taxon>
        <taxon>Dikarya</taxon>
        <taxon>Basidiomycota</taxon>
        <taxon>Agaricomycotina</taxon>
        <taxon>Tremellomycetes</taxon>
        <taxon>Tremellales</taxon>
        <taxon>Naemateliaceae</taxon>
        <taxon>Naematelia</taxon>
    </lineage>
</organism>
<dbReference type="AlphaFoldDB" id="A0A1Y2AY04"/>
<evidence type="ECO:0000256" key="1">
    <source>
        <dbReference type="SAM" id="MobiDB-lite"/>
    </source>
</evidence>